<evidence type="ECO:0000259" key="2">
    <source>
        <dbReference type="Pfam" id="PF26634"/>
    </source>
</evidence>
<dbReference type="AlphaFoldDB" id="A0A151J7F7"/>
<protein>
    <recommendedName>
        <fullName evidence="2">DUF8207 domain-containing protein</fullName>
    </recommendedName>
</protein>
<dbReference type="STRING" id="471704.A0A151J7F7"/>
<dbReference type="InterPro" id="IPR058520">
    <property type="entry name" value="DUF8207"/>
</dbReference>
<evidence type="ECO:0000256" key="1">
    <source>
        <dbReference type="SAM" id="MobiDB-lite"/>
    </source>
</evidence>
<gene>
    <name evidence="3" type="ORF">ALC57_07922</name>
</gene>
<feature type="non-terminal residue" evidence="3">
    <location>
        <position position="1"/>
    </location>
</feature>
<dbReference type="Proteomes" id="UP000078492">
    <property type="component" value="Unassembled WGS sequence"/>
</dbReference>
<sequence>ITDVRERENIVREIEKTSESIRKKHRALKTSRIEEGIALDRHFKLLIEPLRLFVDNPGKGATKRESRDNGAASALKRVKKDEEEVEEEKEEEEASETFERFATPRFDVDDADNIIIDGVRYAGTAGLYELIFKRIPDDLLYTEDDMNKYKSMLLATNAHKHKHHSQGRLLSNIGYKYKHIIAALMSMTPKKQSKKSGKGLPRAMTLNDNAIDYVHWDDPNELVDRLRLLDASHRAVNNAHDEMLSIIEELREAGLIIN</sequence>
<feature type="domain" description="DUF8207" evidence="2">
    <location>
        <begin position="103"/>
        <end position="185"/>
    </location>
</feature>
<evidence type="ECO:0000313" key="4">
    <source>
        <dbReference type="Proteomes" id="UP000078492"/>
    </source>
</evidence>
<evidence type="ECO:0000313" key="3">
    <source>
        <dbReference type="EMBL" id="KYN19769.1"/>
    </source>
</evidence>
<accession>A0A151J7F7</accession>
<dbReference type="PANTHER" id="PTHR35374">
    <property type="entry name" value="CYCLIN-DEPENDENT KINASE 11A-LIKE"/>
    <property type="match status" value="1"/>
</dbReference>
<reference evidence="3 4" key="1">
    <citation type="submission" date="2015-09" db="EMBL/GenBank/DDBJ databases">
        <title>Trachymyrmex cornetzi WGS genome.</title>
        <authorList>
            <person name="Nygaard S."/>
            <person name="Hu H."/>
            <person name="Boomsma J."/>
            <person name="Zhang G."/>
        </authorList>
    </citation>
    <scope>NUCLEOTIDE SEQUENCE [LARGE SCALE GENOMIC DNA]</scope>
    <source>
        <strain evidence="3">Tcor2-1</strain>
        <tissue evidence="3">Whole body</tissue>
    </source>
</reference>
<name>A0A151J7F7_9HYME</name>
<dbReference type="Pfam" id="PF26634">
    <property type="entry name" value="DUF8207"/>
    <property type="match status" value="1"/>
</dbReference>
<feature type="compositionally biased region" description="Acidic residues" evidence="1">
    <location>
        <begin position="83"/>
        <end position="96"/>
    </location>
</feature>
<proteinExistence type="predicted"/>
<dbReference type="PANTHER" id="PTHR35374:SF1">
    <property type="entry name" value="PROTEIN KINASE DOMAIN-CONTAINING PROTEIN"/>
    <property type="match status" value="1"/>
</dbReference>
<organism evidence="3 4">
    <name type="scientific">Trachymyrmex cornetzi</name>
    <dbReference type="NCBI Taxonomy" id="471704"/>
    <lineage>
        <taxon>Eukaryota</taxon>
        <taxon>Metazoa</taxon>
        <taxon>Ecdysozoa</taxon>
        <taxon>Arthropoda</taxon>
        <taxon>Hexapoda</taxon>
        <taxon>Insecta</taxon>
        <taxon>Pterygota</taxon>
        <taxon>Neoptera</taxon>
        <taxon>Endopterygota</taxon>
        <taxon>Hymenoptera</taxon>
        <taxon>Apocrita</taxon>
        <taxon>Aculeata</taxon>
        <taxon>Formicoidea</taxon>
        <taxon>Formicidae</taxon>
        <taxon>Myrmicinae</taxon>
        <taxon>Trachymyrmex</taxon>
    </lineage>
</organism>
<keyword evidence="4" id="KW-1185">Reference proteome</keyword>
<dbReference type="EMBL" id="KQ979690">
    <property type="protein sequence ID" value="KYN19769.1"/>
    <property type="molecule type" value="Genomic_DNA"/>
</dbReference>
<feature type="region of interest" description="Disordered" evidence="1">
    <location>
        <begin position="58"/>
        <end position="98"/>
    </location>
</feature>